<feature type="transmembrane region" description="Helical" evidence="1">
    <location>
        <begin position="153"/>
        <end position="173"/>
    </location>
</feature>
<organism evidence="2 3">
    <name type="scientific">Halococcus thailandensis JCM 13552</name>
    <dbReference type="NCBI Taxonomy" id="1227457"/>
    <lineage>
        <taxon>Archaea</taxon>
        <taxon>Methanobacteriati</taxon>
        <taxon>Methanobacteriota</taxon>
        <taxon>Stenosarchaea group</taxon>
        <taxon>Halobacteria</taxon>
        <taxon>Halobacteriales</taxon>
        <taxon>Halococcaceae</taxon>
        <taxon>Halococcus</taxon>
    </lineage>
</organism>
<evidence type="ECO:0000256" key="1">
    <source>
        <dbReference type="SAM" id="Phobius"/>
    </source>
</evidence>
<keyword evidence="1" id="KW-0472">Membrane</keyword>
<evidence type="ECO:0000313" key="3">
    <source>
        <dbReference type="Proteomes" id="UP000011680"/>
    </source>
</evidence>
<feature type="transmembrane region" description="Helical" evidence="1">
    <location>
        <begin position="21"/>
        <end position="44"/>
    </location>
</feature>
<dbReference type="Pfam" id="PF19656">
    <property type="entry name" value="DUF6159"/>
    <property type="match status" value="1"/>
</dbReference>
<proteinExistence type="predicted"/>
<dbReference type="AlphaFoldDB" id="M0NF27"/>
<keyword evidence="1" id="KW-1133">Transmembrane helix</keyword>
<dbReference type="STRING" id="1227457.C451_01723"/>
<evidence type="ECO:0008006" key="4">
    <source>
        <dbReference type="Google" id="ProtNLM"/>
    </source>
</evidence>
<keyword evidence="3" id="KW-1185">Reference proteome</keyword>
<dbReference type="RefSeq" id="WP_007736955.1">
    <property type="nucleotide sequence ID" value="NZ_AOMF01000033.1"/>
</dbReference>
<name>M0NF27_9EURY</name>
<comment type="caution">
    <text evidence="2">The sequence shown here is derived from an EMBL/GenBank/DDBJ whole genome shotgun (WGS) entry which is preliminary data.</text>
</comment>
<protein>
    <recommendedName>
        <fullName evidence="4">Glycerophosphoryl diester phosphodiesterase membrane domain-containing protein</fullName>
    </recommendedName>
</protein>
<dbReference type="OrthoDB" id="163788at2157"/>
<dbReference type="EMBL" id="AOMF01000033">
    <property type="protein sequence ID" value="EMA56557.1"/>
    <property type="molecule type" value="Genomic_DNA"/>
</dbReference>
<dbReference type="eggNOG" id="arCOG08211">
    <property type="taxonomic scope" value="Archaea"/>
</dbReference>
<dbReference type="Proteomes" id="UP000011680">
    <property type="component" value="Unassembled WGS sequence"/>
</dbReference>
<gene>
    <name evidence="2" type="ORF">C451_01723</name>
</gene>
<reference evidence="2 3" key="1">
    <citation type="journal article" date="2014" name="PLoS Genet.">
        <title>Phylogenetically driven sequencing of extremely halophilic archaea reveals strategies for static and dynamic osmo-response.</title>
        <authorList>
            <person name="Becker E.A."/>
            <person name="Seitzer P.M."/>
            <person name="Tritt A."/>
            <person name="Larsen D."/>
            <person name="Krusor M."/>
            <person name="Yao A.I."/>
            <person name="Wu D."/>
            <person name="Madern D."/>
            <person name="Eisen J.A."/>
            <person name="Darling A.E."/>
            <person name="Facciotti M.T."/>
        </authorList>
    </citation>
    <scope>NUCLEOTIDE SEQUENCE [LARGE SCALE GENOMIC DNA]</scope>
    <source>
        <strain evidence="2 3">JCM 13552</strain>
    </source>
</reference>
<feature type="transmembrane region" description="Helical" evidence="1">
    <location>
        <begin position="124"/>
        <end position="141"/>
    </location>
</feature>
<feature type="transmembrane region" description="Helical" evidence="1">
    <location>
        <begin position="230"/>
        <end position="255"/>
    </location>
</feature>
<feature type="transmembrane region" description="Helical" evidence="1">
    <location>
        <begin position="70"/>
        <end position="103"/>
    </location>
</feature>
<keyword evidence="1" id="KW-0812">Transmembrane</keyword>
<evidence type="ECO:0000313" key="2">
    <source>
        <dbReference type="EMBL" id="EMA56557.1"/>
    </source>
</evidence>
<dbReference type="InterPro" id="IPR046157">
    <property type="entry name" value="DUF6159"/>
</dbReference>
<feature type="transmembrane region" description="Helical" evidence="1">
    <location>
        <begin position="201"/>
        <end position="224"/>
    </location>
</feature>
<dbReference type="PATRIC" id="fig|1227457.3.peg.301"/>
<sequence length="282" mass="29726">MNRGYKIGKRSLGVLGANPTLLVFPVVSAILSLGVLGLAAGVFVGGESYLSYLSTHLADLLGVSSEKGTLYLGVIALFIAYFILAAITTFFTSALTFCAASYFTKQSVSFRAGMAAAWRARRKILVWALASATVGIGLRLIEERFEGAGDIAAALFGVAWNAMTFFIVPVLVLDEGVTVRGMFEQSAETLKEKWGESAGSMGIGLIILLAAVVPVLAILGLAFLGVFPSVLVWVMLVAAVIAIAVLVMQTVGAIARTALYIDARTGMAVEEFADLNSREVMA</sequence>
<accession>M0NF27</accession>